<comment type="subcellular location">
    <subcellularLocation>
        <location evidence="1">Cell membrane</location>
        <topology evidence="1">Multi-pass membrane protein</topology>
    </subcellularLocation>
</comment>
<proteinExistence type="inferred from homology"/>
<dbReference type="GO" id="GO:0005886">
    <property type="term" value="C:plasma membrane"/>
    <property type="evidence" value="ECO:0007669"/>
    <property type="project" value="UniProtKB-SubCell"/>
</dbReference>
<dbReference type="Pfam" id="PF00664">
    <property type="entry name" value="ABC_membrane"/>
    <property type="match status" value="1"/>
</dbReference>
<dbReference type="EMBL" id="JACHBU010000007">
    <property type="protein sequence ID" value="MBB6510202.1"/>
    <property type="molecule type" value="Genomic_DNA"/>
</dbReference>
<evidence type="ECO:0000259" key="9">
    <source>
        <dbReference type="PROSITE" id="PS50893"/>
    </source>
</evidence>
<name>A0A7X0JNY5_9HYPH</name>
<dbReference type="GO" id="GO:0005524">
    <property type="term" value="F:ATP binding"/>
    <property type="evidence" value="ECO:0007669"/>
    <property type="project" value="UniProtKB-KW"/>
</dbReference>
<dbReference type="Gene3D" id="3.40.50.300">
    <property type="entry name" value="P-loop containing nucleotide triphosphate hydrolases"/>
    <property type="match status" value="1"/>
</dbReference>
<dbReference type="Proteomes" id="UP000585437">
    <property type="component" value="Unassembled WGS sequence"/>
</dbReference>
<dbReference type="InterPro" id="IPR003593">
    <property type="entry name" value="AAA+_ATPase"/>
</dbReference>
<feature type="transmembrane region" description="Helical" evidence="8">
    <location>
        <begin position="41"/>
        <end position="64"/>
    </location>
</feature>
<feature type="domain" description="ABC transporter" evidence="9">
    <location>
        <begin position="337"/>
        <end position="553"/>
    </location>
</feature>
<accession>A0A7X0JNY5</accession>
<keyword evidence="4" id="KW-0547">Nucleotide-binding</keyword>
<dbReference type="GO" id="GO:0015421">
    <property type="term" value="F:ABC-type oligopeptide transporter activity"/>
    <property type="evidence" value="ECO:0007669"/>
    <property type="project" value="TreeGrafter"/>
</dbReference>
<evidence type="ECO:0000256" key="7">
    <source>
        <dbReference type="ARBA" id="ARBA00023136"/>
    </source>
</evidence>
<dbReference type="PROSITE" id="PS50893">
    <property type="entry name" value="ABC_TRANSPORTER_2"/>
    <property type="match status" value="1"/>
</dbReference>
<dbReference type="PANTHER" id="PTHR43394">
    <property type="entry name" value="ATP-DEPENDENT PERMEASE MDL1, MITOCHONDRIAL"/>
    <property type="match status" value="1"/>
</dbReference>
<dbReference type="PANTHER" id="PTHR43394:SF1">
    <property type="entry name" value="ATP-BINDING CASSETTE SUB-FAMILY B MEMBER 10, MITOCHONDRIAL"/>
    <property type="match status" value="1"/>
</dbReference>
<feature type="transmembrane region" description="Helical" evidence="8">
    <location>
        <begin position="243"/>
        <end position="267"/>
    </location>
</feature>
<dbReference type="InterPro" id="IPR039421">
    <property type="entry name" value="Type_1_exporter"/>
</dbReference>
<dbReference type="NCBIfam" id="TIGR02868">
    <property type="entry name" value="CydC"/>
    <property type="match status" value="1"/>
</dbReference>
<evidence type="ECO:0000256" key="4">
    <source>
        <dbReference type="ARBA" id="ARBA00022741"/>
    </source>
</evidence>
<evidence type="ECO:0000259" key="10">
    <source>
        <dbReference type="PROSITE" id="PS50929"/>
    </source>
</evidence>
<dbReference type="AlphaFoldDB" id="A0A7X0JNY5"/>
<dbReference type="InterPro" id="IPR014223">
    <property type="entry name" value="ABC_CydC/D"/>
</dbReference>
<protein>
    <submittedName>
        <fullName evidence="11">ATP-binding cassette subfamily C protein CydC</fullName>
    </submittedName>
</protein>
<evidence type="ECO:0000256" key="1">
    <source>
        <dbReference type="ARBA" id="ARBA00004651"/>
    </source>
</evidence>
<comment type="similarity">
    <text evidence="2">Belongs to the ABC transporter superfamily.</text>
</comment>
<evidence type="ECO:0000256" key="8">
    <source>
        <dbReference type="SAM" id="Phobius"/>
    </source>
</evidence>
<feature type="transmembrane region" description="Helical" evidence="8">
    <location>
        <begin position="159"/>
        <end position="179"/>
    </location>
</feature>
<dbReference type="InterPro" id="IPR011527">
    <property type="entry name" value="ABC1_TM_dom"/>
</dbReference>
<evidence type="ECO:0000256" key="2">
    <source>
        <dbReference type="ARBA" id="ARBA00005417"/>
    </source>
</evidence>
<dbReference type="SUPFAM" id="SSF52540">
    <property type="entry name" value="P-loop containing nucleoside triphosphate hydrolases"/>
    <property type="match status" value="1"/>
</dbReference>
<evidence type="ECO:0000256" key="6">
    <source>
        <dbReference type="ARBA" id="ARBA00022989"/>
    </source>
</evidence>
<organism evidence="11 12">
    <name type="scientific">Rhizobium soli</name>
    <dbReference type="NCBI Taxonomy" id="424798"/>
    <lineage>
        <taxon>Bacteria</taxon>
        <taxon>Pseudomonadati</taxon>
        <taxon>Pseudomonadota</taxon>
        <taxon>Alphaproteobacteria</taxon>
        <taxon>Hyphomicrobiales</taxon>
        <taxon>Rhizobiaceae</taxon>
        <taxon>Rhizobium/Agrobacterium group</taxon>
        <taxon>Rhizobium</taxon>
    </lineage>
</organism>
<dbReference type="PROSITE" id="PS00211">
    <property type="entry name" value="ABC_TRANSPORTER_1"/>
    <property type="match status" value="1"/>
</dbReference>
<dbReference type="Pfam" id="PF00005">
    <property type="entry name" value="ABC_tran"/>
    <property type="match status" value="1"/>
</dbReference>
<dbReference type="InterPro" id="IPR036640">
    <property type="entry name" value="ABC1_TM_sf"/>
</dbReference>
<dbReference type="PROSITE" id="PS50929">
    <property type="entry name" value="ABC_TM1F"/>
    <property type="match status" value="1"/>
</dbReference>
<gene>
    <name evidence="11" type="ORF">F4695_003588</name>
</gene>
<dbReference type="GO" id="GO:0016887">
    <property type="term" value="F:ATP hydrolysis activity"/>
    <property type="evidence" value="ECO:0007669"/>
    <property type="project" value="InterPro"/>
</dbReference>
<keyword evidence="3 8" id="KW-0812">Transmembrane</keyword>
<evidence type="ECO:0000313" key="11">
    <source>
        <dbReference type="EMBL" id="MBB6510202.1"/>
    </source>
</evidence>
<keyword evidence="7 8" id="KW-0472">Membrane</keyword>
<dbReference type="InterPro" id="IPR027417">
    <property type="entry name" value="P-loop_NTPase"/>
</dbReference>
<dbReference type="SUPFAM" id="SSF90123">
    <property type="entry name" value="ABC transporter transmembrane region"/>
    <property type="match status" value="1"/>
</dbReference>
<dbReference type="RefSeq" id="WP_184655462.1">
    <property type="nucleotide sequence ID" value="NZ_JACHBU010000007.1"/>
</dbReference>
<keyword evidence="5 11" id="KW-0067">ATP-binding</keyword>
<dbReference type="SMART" id="SM00382">
    <property type="entry name" value="AAA"/>
    <property type="match status" value="1"/>
</dbReference>
<dbReference type="InterPro" id="IPR017871">
    <property type="entry name" value="ABC_transporter-like_CS"/>
</dbReference>
<comment type="caution">
    <text evidence="11">The sequence shown here is derived from an EMBL/GenBank/DDBJ whole genome shotgun (WGS) entry which is preliminary data.</text>
</comment>
<evidence type="ECO:0000313" key="12">
    <source>
        <dbReference type="Proteomes" id="UP000585437"/>
    </source>
</evidence>
<feature type="domain" description="ABC transmembrane type-1" evidence="10">
    <location>
        <begin position="19"/>
        <end position="304"/>
    </location>
</feature>
<feature type="transmembrane region" description="Helical" evidence="8">
    <location>
        <begin position="130"/>
        <end position="153"/>
    </location>
</feature>
<keyword evidence="6 8" id="KW-1133">Transmembrane helix</keyword>
<dbReference type="GO" id="GO:0034775">
    <property type="term" value="P:glutathione transmembrane transport"/>
    <property type="evidence" value="ECO:0007669"/>
    <property type="project" value="InterPro"/>
</dbReference>
<dbReference type="InterPro" id="IPR003439">
    <property type="entry name" value="ABC_transporter-like_ATP-bd"/>
</dbReference>
<dbReference type="GO" id="GO:0045454">
    <property type="term" value="P:cell redox homeostasis"/>
    <property type="evidence" value="ECO:0007669"/>
    <property type="project" value="InterPro"/>
</dbReference>
<keyword evidence="12" id="KW-1185">Reference proteome</keyword>
<reference evidence="11 12" key="1">
    <citation type="submission" date="2020-08" db="EMBL/GenBank/DDBJ databases">
        <title>The Agave Microbiome: Exploring the role of microbial communities in plant adaptations to desert environments.</title>
        <authorList>
            <person name="Partida-Martinez L.P."/>
        </authorList>
    </citation>
    <scope>NUCLEOTIDE SEQUENCE [LARGE SCALE GENOMIC DNA]</scope>
    <source>
        <strain evidence="11 12">AS3.12</strain>
    </source>
</reference>
<sequence>MRALLSFHPLFRRHLAGFAIALGLSLATLLAGVALLGISGWFLTAAFLTTATMSFNLFGPSAAVRGLSMLRILSRYGEKLVGHDTTLRVLADIREWLFRRLGPGVHQANQALRKGDAVSRLTADVDALDSVFIVAAGPLVTGVLTATAVTVFLSVMLPAAAILYAVFMATALFVVPILLSSGTRRLGARIIDLSTELRVAAFDMVDGHADLIAFGAADRMRARSDAIAADLSRTRLRLARASASASAAIAVLGGLAVVGTLLTGLTALERGLISGPILVGLLLASLGSFEATAAVTRQVAKFGSAIAAAERLRRLAETPPVVVDTLHPAALPAGGSISIEGLTFGYDPRRPVLRNLDLTVDAGSSVAIMGESGAGKSTLGALLLRLADPIAGAVRVAGTDIRDIAQSDLHARIALLEQNAPVFIGTIGDNLRIGCNGASDDECWFALGKARLADFVRSLPAGLETPVGEAGHTLSVGQARRLCLARTLLSKAEILVLDEPTSGLDRETELSFFSDLRNATVGRTVLLISHAHLPFGIVDRILHLTDGRLREDQ</sequence>
<evidence type="ECO:0000256" key="5">
    <source>
        <dbReference type="ARBA" id="ARBA00022840"/>
    </source>
</evidence>
<dbReference type="Gene3D" id="1.20.1560.10">
    <property type="entry name" value="ABC transporter type 1, transmembrane domain"/>
    <property type="match status" value="1"/>
</dbReference>
<evidence type="ECO:0000256" key="3">
    <source>
        <dbReference type="ARBA" id="ARBA00022692"/>
    </source>
</evidence>